<dbReference type="Pfam" id="PF00059">
    <property type="entry name" value="Lectin_C"/>
    <property type="match status" value="1"/>
</dbReference>
<dbReference type="SMART" id="SM00059">
    <property type="entry name" value="FN2"/>
    <property type="match status" value="1"/>
</dbReference>
<evidence type="ECO:0000259" key="12">
    <source>
        <dbReference type="PROSITE" id="PS51092"/>
    </source>
</evidence>
<keyword evidence="5 10" id="KW-1133">Transmembrane helix</keyword>
<dbReference type="Proteomes" id="UP000265140">
    <property type="component" value="Chromosome 24"/>
</dbReference>
<dbReference type="GO" id="GO:0030246">
    <property type="term" value="F:carbohydrate binding"/>
    <property type="evidence" value="ECO:0007669"/>
    <property type="project" value="UniProtKB-KW"/>
</dbReference>
<comment type="subcellular location">
    <subcellularLocation>
        <location evidence="1">Membrane</location>
        <topology evidence="1">Single-pass membrane protein</topology>
    </subcellularLocation>
</comment>
<evidence type="ECO:0000256" key="6">
    <source>
        <dbReference type="ARBA" id="ARBA00023136"/>
    </source>
</evidence>
<dbReference type="CDD" id="cd03590">
    <property type="entry name" value="CLECT_DC-SIGN_like"/>
    <property type="match status" value="1"/>
</dbReference>
<evidence type="ECO:0000259" key="11">
    <source>
        <dbReference type="PROSITE" id="PS50041"/>
    </source>
</evidence>
<feature type="transmembrane region" description="Helical" evidence="10">
    <location>
        <begin position="104"/>
        <end position="126"/>
    </location>
</feature>
<protein>
    <recommendedName>
        <fullName evidence="15">C-type lectin domain-containing protein</fullName>
    </recommendedName>
</protein>
<sequence>MLKTPSSFGLHYKRALEAMMMSDESVYYKENVVTWHQNQDDRAKSLHYKRALEEMMMSDESVYCNESVVTWHQNQDDRAKKSDTFPRVASNVAAPQLRCWRVTVLTLACLWAVLMGLGIAWVVFYASNRMKNNICDMAVTGEKSIGETCKFPFVFNGDTYDSCTSDGRGDGKLWCATTSSFDADGEWVFCQNIAHLEFFNGSSYYFPEDKLTWEQSQYACIREGGHLVIIESQQEQEFIRKKVGNTGSNYWIGMTDMKVEGVWVWMDNTTLNDNIKYWDLNIPLNYSVFPEPNDVPPGEDCAQMGLGCSDRIRCWFDIACDKPSKRICESRAAR</sequence>
<keyword evidence="4" id="KW-0677">Repeat</keyword>
<feature type="disulfide bond" evidence="9">
    <location>
        <begin position="149"/>
        <end position="175"/>
    </location>
</feature>
<keyword evidence="3" id="KW-0430">Lectin</keyword>
<dbReference type="InterPro" id="IPR033989">
    <property type="entry name" value="CD209-like_CTLD"/>
</dbReference>
<dbReference type="PROSITE" id="PS00023">
    <property type="entry name" value="FN2_1"/>
    <property type="match status" value="1"/>
</dbReference>
<evidence type="ECO:0000256" key="9">
    <source>
        <dbReference type="PROSITE-ProRule" id="PRU00479"/>
    </source>
</evidence>
<dbReference type="FunFam" id="2.10.10.10:FF:000001">
    <property type="entry name" value="Fibronectin 1a isoform 1"/>
    <property type="match status" value="1"/>
</dbReference>
<reference evidence="13" key="2">
    <citation type="submission" date="2020-02" db="EMBL/GenBank/DDBJ databases">
        <title>Esox lucius (northern pike) genome, fEsoLuc1, primary haplotype.</title>
        <authorList>
            <person name="Myers G."/>
            <person name="Karagic N."/>
            <person name="Meyer A."/>
            <person name="Pippel M."/>
            <person name="Reichard M."/>
            <person name="Winkler S."/>
            <person name="Tracey A."/>
            <person name="Sims Y."/>
            <person name="Howe K."/>
            <person name="Rhie A."/>
            <person name="Formenti G."/>
            <person name="Durbin R."/>
            <person name="Fedrigo O."/>
            <person name="Jarvis E.D."/>
        </authorList>
    </citation>
    <scope>NUCLEOTIDE SEQUENCE [LARGE SCALE GENOMIC DNA]</scope>
</reference>
<dbReference type="InterPro" id="IPR000562">
    <property type="entry name" value="FN_type2_dom"/>
</dbReference>
<dbReference type="AlphaFoldDB" id="A0A3P8XGM9"/>
<dbReference type="GO" id="GO:0016020">
    <property type="term" value="C:membrane"/>
    <property type="evidence" value="ECO:0007669"/>
    <property type="project" value="UniProtKB-SubCell"/>
</dbReference>
<dbReference type="InterPro" id="IPR016186">
    <property type="entry name" value="C-type_lectin-like/link_sf"/>
</dbReference>
<keyword evidence="2 10" id="KW-0812">Transmembrane</keyword>
<reference evidence="14" key="1">
    <citation type="journal article" date="2014" name="PLoS ONE">
        <title>The genome and linkage map of the northern pike (Esox lucius): conserved synteny revealed between the salmonid sister group and the Neoteleostei.</title>
        <authorList>
            <person name="Rondeau E.B."/>
            <person name="Minkley D.R."/>
            <person name="Leong J.S."/>
            <person name="Messmer A.M."/>
            <person name="Jantzen J.R."/>
            <person name="von Schalburg K.R."/>
            <person name="Lemon C."/>
            <person name="Bird N.H."/>
            <person name="Koop B.F."/>
        </authorList>
    </citation>
    <scope>NUCLEOTIDE SEQUENCE</scope>
</reference>
<dbReference type="InterPro" id="IPR016187">
    <property type="entry name" value="CTDL_fold"/>
</dbReference>
<accession>A0A3P8XGM9</accession>
<dbReference type="Gene3D" id="3.10.100.10">
    <property type="entry name" value="Mannose-Binding Protein A, subunit A"/>
    <property type="match status" value="1"/>
</dbReference>
<dbReference type="PROSITE" id="PS51092">
    <property type="entry name" value="FN2_2"/>
    <property type="match status" value="1"/>
</dbReference>
<dbReference type="Ensembl" id="ENSELUT00000013499.3">
    <property type="protein sequence ID" value="ENSELUP00000003745.3"/>
    <property type="gene ID" value="ENSELUG00000037970.1"/>
</dbReference>
<evidence type="ECO:0000256" key="7">
    <source>
        <dbReference type="ARBA" id="ARBA00023157"/>
    </source>
</evidence>
<dbReference type="GeneTree" id="ENSGT01030000234575"/>
<feature type="disulfide bond" evidence="9">
    <location>
        <begin position="163"/>
        <end position="190"/>
    </location>
</feature>
<evidence type="ECO:0000313" key="14">
    <source>
        <dbReference type="Proteomes" id="UP000265140"/>
    </source>
</evidence>
<keyword evidence="6 10" id="KW-0472">Membrane</keyword>
<organism evidence="13 14">
    <name type="scientific">Esox lucius</name>
    <name type="common">Northern pike</name>
    <dbReference type="NCBI Taxonomy" id="8010"/>
    <lineage>
        <taxon>Eukaryota</taxon>
        <taxon>Metazoa</taxon>
        <taxon>Chordata</taxon>
        <taxon>Craniata</taxon>
        <taxon>Vertebrata</taxon>
        <taxon>Euteleostomi</taxon>
        <taxon>Actinopterygii</taxon>
        <taxon>Neopterygii</taxon>
        <taxon>Teleostei</taxon>
        <taxon>Protacanthopterygii</taxon>
        <taxon>Esociformes</taxon>
        <taxon>Esocidae</taxon>
        <taxon>Esox</taxon>
    </lineage>
</organism>
<reference evidence="13" key="3">
    <citation type="submission" date="2025-08" db="UniProtKB">
        <authorList>
            <consortium name="Ensembl"/>
        </authorList>
    </citation>
    <scope>IDENTIFICATION</scope>
</reference>
<feature type="domain" description="C-type lectin" evidence="11">
    <location>
        <begin position="199"/>
        <end position="329"/>
    </location>
</feature>
<feature type="domain" description="Fibronectin type-II" evidence="12">
    <location>
        <begin position="144"/>
        <end position="192"/>
    </location>
</feature>
<dbReference type="SUPFAM" id="SSF56436">
    <property type="entry name" value="C-type lectin-like"/>
    <property type="match status" value="1"/>
</dbReference>
<evidence type="ECO:0000256" key="8">
    <source>
        <dbReference type="ARBA" id="ARBA00023180"/>
    </source>
</evidence>
<dbReference type="Pfam" id="PF00040">
    <property type="entry name" value="fn2"/>
    <property type="match status" value="1"/>
</dbReference>
<evidence type="ECO:0000256" key="10">
    <source>
        <dbReference type="SAM" id="Phobius"/>
    </source>
</evidence>
<dbReference type="PROSITE" id="PS50041">
    <property type="entry name" value="C_TYPE_LECTIN_2"/>
    <property type="match status" value="1"/>
</dbReference>
<keyword evidence="8" id="KW-0325">Glycoprotein</keyword>
<evidence type="ECO:0000256" key="5">
    <source>
        <dbReference type="ARBA" id="ARBA00022989"/>
    </source>
</evidence>
<keyword evidence="7 9" id="KW-1015">Disulfide bond</keyword>
<dbReference type="Bgee" id="ENSELUG00000004964">
    <property type="expression patterns" value="Expressed in head kidney and 12 other cell types or tissues"/>
</dbReference>
<evidence type="ECO:0000256" key="3">
    <source>
        <dbReference type="ARBA" id="ARBA00022734"/>
    </source>
</evidence>
<reference evidence="13" key="4">
    <citation type="submission" date="2025-09" db="UniProtKB">
        <authorList>
            <consortium name="Ensembl"/>
        </authorList>
    </citation>
    <scope>IDENTIFICATION</scope>
</reference>
<dbReference type="CDD" id="cd00062">
    <property type="entry name" value="FN2"/>
    <property type="match status" value="1"/>
</dbReference>
<dbReference type="InterPro" id="IPR036943">
    <property type="entry name" value="FN_type2_sf"/>
</dbReference>
<name>A0A3P8XGM9_ESOLU</name>
<dbReference type="PANTHER" id="PTHR22803">
    <property type="entry name" value="MANNOSE, PHOSPHOLIPASE, LECTIN RECEPTOR RELATED"/>
    <property type="match status" value="1"/>
</dbReference>
<keyword evidence="14" id="KW-1185">Reference proteome</keyword>
<dbReference type="Gene3D" id="2.10.10.10">
    <property type="entry name" value="Fibronectin, type II, collagen-binding"/>
    <property type="match status" value="1"/>
</dbReference>
<evidence type="ECO:0000313" key="13">
    <source>
        <dbReference type="Ensembl" id="ENSELUP00000003745.3"/>
    </source>
</evidence>
<dbReference type="InterPro" id="IPR050111">
    <property type="entry name" value="C-type_lectin/snaclec_domain"/>
</dbReference>
<dbReference type="PRINTS" id="PR00013">
    <property type="entry name" value="FNTYPEII"/>
</dbReference>
<evidence type="ECO:0000256" key="4">
    <source>
        <dbReference type="ARBA" id="ARBA00022737"/>
    </source>
</evidence>
<evidence type="ECO:0000256" key="1">
    <source>
        <dbReference type="ARBA" id="ARBA00004167"/>
    </source>
</evidence>
<dbReference type="InterPro" id="IPR001304">
    <property type="entry name" value="C-type_lectin-like"/>
</dbReference>
<dbReference type="SMART" id="SM00034">
    <property type="entry name" value="CLECT"/>
    <property type="match status" value="1"/>
</dbReference>
<evidence type="ECO:0000256" key="2">
    <source>
        <dbReference type="ARBA" id="ARBA00022692"/>
    </source>
</evidence>
<evidence type="ECO:0008006" key="15">
    <source>
        <dbReference type="Google" id="ProtNLM"/>
    </source>
</evidence>
<proteinExistence type="predicted"/>